<protein>
    <recommendedName>
        <fullName evidence="9">Tryptophan synthase alpha chain</fullName>
        <ecNumber evidence="9">4.2.1.20</ecNumber>
    </recommendedName>
</protein>
<evidence type="ECO:0000256" key="9">
    <source>
        <dbReference type="HAMAP-Rule" id="MF_00131"/>
    </source>
</evidence>
<reference evidence="11 12" key="1">
    <citation type="journal article" date="2014" name="BMC Genomics">
        <title>A genomic perspective on a new bacterial genus and species from the Alcaligenaceae family, Basilea psittacipulmonis.</title>
        <authorList>
            <person name="Whiteson K.L."/>
            <person name="Hernandez D."/>
            <person name="Lazarevic V."/>
            <person name="Gaia N."/>
            <person name="Farinelli L."/>
            <person name="Francois P."/>
            <person name="Pilo P."/>
            <person name="Frey J."/>
            <person name="Schrenzel J."/>
        </authorList>
    </citation>
    <scope>NUCLEOTIDE SEQUENCE [LARGE SCALE GENOMIC DNA]</scope>
    <source>
        <strain evidence="11 12">DSM 24701</strain>
    </source>
</reference>
<keyword evidence="7 9" id="KW-0456">Lyase</keyword>
<dbReference type="HOGENOM" id="CLU_016734_0_0_4"/>
<dbReference type="NCBIfam" id="TIGR00262">
    <property type="entry name" value="trpA"/>
    <property type="match status" value="1"/>
</dbReference>
<dbReference type="EC" id="4.2.1.20" evidence="9"/>
<accession>A0A077DFN1</accession>
<feature type="active site" description="Proton acceptor" evidence="9">
    <location>
        <position position="54"/>
    </location>
</feature>
<dbReference type="InterPro" id="IPR002028">
    <property type="entry name" value="Trp_synthase_suA"/>
</dbReference>
<dbReference type="STRING" id="1072685.IX83_01450"/>
<keyword evidence="6 9" id="KW-0057">Aromatic amino acid biosynthesis</keyword>
<gene>
    <name evidence="9" type="primary">trpA</name>
    <name evidence="11" type="ORF">IX83_01450</name>
</gene>
<dbReference type="EMBL" id="CP009238">
    <property type="protein sequence ID" value="AIL32162.1"/>
    <property type="molecule type" value="Genomic_DNA"/>
</dbReference>
<dbReference type="CDD" id="cd04724">
    <property type="entry name" value="Tryptophan_synthase_alpha"/>
    <property type="match status" value="1"/>
</dbReference>
<dbReference type="RefSeq" id="WP_038498322.1">
    <property type="nucleotide sequence ID" value="NZ_AFWK01000078.1"/>
</dbReference>
<evidence type="ECO:0000256" key="5">
    <source>
        <dbReference type="ARBA" id="ARBA00022822"/>
    </source>
</evidence>
<dbReference type="OrthoDB" id="9804578at2"/>
<comment type="subunit">
    <text evidence="3 9">Tetramer of two alpha and two beta chains.</text>
</comment>
<comment type="catalytic activity">
    <reaction evidence="8 9">
        <text>(1S,2R)-1-C-(indol-3-yl)glycerol 3-phosphate + L-serine = D-glyceraldehyde 3-phosphate + L-tryptophan + H2O</text>
        <dbReference type="Rhea" id="RHEA:10532"/>
        <dbReference type="ChEBI" id="CHEBI:15377"/>
        <dbReference type="ChEBI" id="CHEBI:33384"/>
        <dbReference type="ChEBI" id="CHEBI:57912"/>
        <dbReference type="ChEBI" id="CHEBI:58866"/>
        <dbReference type="ChEBI" id="CHEBI:59776"/>
        <dbReference type="EC" id="4.2.1.20"/>
    </reaction>
</comment>
<dbReference type="Proteomes" id="UP000028945">
    <property type="component" value="Chromosome"/>
</dbReference>
<keyword evidence="4 9" id="KW-0028">Amino-acid biosynthesis</keyword>
<dbReference type="AlphaFoldDB" id="A0A077DFN1"/>
<dbReference type="KEGG" id="bpsi:IX83_01450"/>
<evidence type="ECO:0000313" key="11">
    <source>
        <dbReference type="EMBL" id="AIL32162.1"/>
    </source>
</evidence>
<dbReference type="SUPFAM" id="SSF51366">
    <property type="entry name" value="Ribulose-phoshate binding barrel"/>
    <property type="match status" value="1"/>
</dbReference>
<dbReference type="UniPathway" id="UPA00035">
    <property type="reaction ID" value="UER00044"/>
</dbReference>
<dbReference type="InterPro" id="IPR011060">
    <property type="entry name" value="RibuloseP-bd_barrel"/>
</dbReference>
<comment type="pathway">
    <text evidence="2 9">Amino-acid biosynthesis; L-tryptophan biosynthesis; L-tryptophan from chorismate: step 5/5.</text>
</comment>
<dbReference type="Gene3D" id="3.20.20.70">
    <property type="entry name" value="Aldolase class I"/>
    <property type="match status" value="1"/>
</dbReference>
<evidence type="ECO:0000256" key="4">
    <source>
        <dbReference type="ARBA" id="ARBA00022605"/>
    </source>
</evidence>
<evidence type="ECO:0000256" key="2">
    <source>
        <dbReference type="ARBA" id="ARBA00004733"/>
    </source>
</evidence>
<evidence type="ECO:0000256" key="3">
    <source>
        <dbReference type="ARBA" id="ARBA00011270"/>
    </source>
</evidence>
<dbReference type="eggNOG" id="COG0159">
    <property type="taxonomic scope" value="Bacteria"/>
</dbReference>
<evidence type="ECO:0000256" key="10">
    <source>
        <dbReference type="RuleBase" id="RU003662"/>
    </source>
</evidence>
<evidence type="ECO:0000256" key="7">
    <source>
        <dbReference type="ARBA" id="ARBA00023239"/>
    </source>
</evidence>
<dbReference type="GO" id="GO:0005829">
    <property type="term" value="C:cytosol"/>
    <property type="evidence" value="ECO:0007669"/>
    <property type="project" value="TreeGrafter"/>
</dbReference>
<dbReference type="PANTHER" id="PTHR43406:SF1">
    <property type="entry name" value="TRYPTOPHAN SYNTHASE ALPHA CHAIN, CHLOROPLASTIC"/>
    <property type="match status" value="1"/>
</dbReference>
<sequence length="278" mass="29536">MSDGVSPRIDQAFAECRAQKKAALIPYICAGDPDPSMTVSLMHALVKGGADVIELGVPFSDPAADGPTIQLASERAIKKGTSLIKTLEMVKAFRQSNTRTPVVLMGYGNPIEAMGHVQFAQKAQESGVDGVLIVDFPPEEYDEFEKELKNRQISPIFLLAPTSNEARMKEIAKIASGYIYYVSLKGVTGSGTLDTNEVKQRVELIKQHVGHIPVGVGFGIKDAESAKAIASVADAVVIGSKLIQVIESAMNSPESSVSKVCDAASSFLSEINAALIGK</sequence>
<name>A0A077DFN1_9BURK</name>
<dbReference type="InterPro" id="IPR013785">
    <property type="entry name" value="Aldolase_TIM"/>
</dbReference>
<comment type="function">
    <text evidence="1 9">The alpha subunit is responsible for the aldol cleavage of indoleglycerol phosphate to indole and glyceraldehyde 3-phosphate.</text>
</comment>
<evidence type="ECO:0000256" key="8">
    <source>
        <dbReference type="ARBA" id="ARBA00049047"/>
    </source>
</evidence>
<organism evidence="11 12">
    <name type="scientific">Basilea psittacipulmonis DSM 24701</name>
    <dbReference type="NCBI Taxonomy" id="1072685"/>
    <lineage>
        <taxon>Bacteria</taxon>
        <taxon>Pseudomonadati</taxon>
        <taxon>Pseudomonadota</taxon>
        <taxon>Betaproteobacteria</taxon>
        <taxon>Burkholderiales</taxon>
        <taxon>Alcaligenaceae</taxon>
        <taxon>Basilea</taxon>
    </lineage>
</organism>
<evidence type="ECO:0000256" key="6">
    <source>
        <dbReference type="ARBA" id="ARBA00023141"/>
    </source>
</evidence>
<proteinExistence type="inferred from homology"/>
<evidence type="ECO:0000313" key="12">
    <source>
        <dbReference type="Proteomes" id="UP000028945"/>
    </source>
</evidence>
<evidence type="ECO:0000256" key="1">
    <source>
        <dbReference type="ARBA" id="ARBA00003365"/>
    </source>
</evidence>
<keyword evidence="5 9" id="KW-0822">Tryptophan biosynthesis</keyword>
<dbReference type="PANTHER" id="PTHR43406">
    <property type="entry name" value="TRYPTOPHAN SYNTHASE, ALPHA CHAIN"/>
    <property type="match status" value="1"/>
</dbReference>
<keyword evidence="12" id="KW-1185">Reference proteome</keyword>
<comment type="similarity">
    <text evidence="9 10">Belongs to the TrpA family.</text>
</comment>
<dbReference type="GO" id="GO:0004834">
    <property type="term" value="F:tryptophan synthase activity"/>
    <property type="evidence" value="ECO:0007669"/>
    <property type="project" value="UniProtKB-UniRule"/>
</dbReference>
<dbReference type="Pfam" id="PF00290">
    <property type="entry name" value="Trp_syntA"/>
    <property type="match status" value="1"/>
</dbReference>
<dbReference type="HAMAP" id="MF_00131">
    <property type="entry name" value="Trp_synth_alpha"/>
    <property type="match status" value="1"/>
</dbReference>
<feature type="active site" description="Proton acceptor" evidence="9">
    <location>
        <position position="65"/>
    </location>
</feature>
<dbReference type="FunFam" id="3.20.20.70:FF:000037">
    <property type="entry name" value="Tryptophan synthase alpha chain"/>
    <property type="match status" value="1"/>
</dbReference>